<feature type="domain" description="Helicase C-terminal" evidence="2">
    <location>
        <begin position="216"/>
        <end position="346"/>
    </location>
</feature>
<comment type="caution">
    <text evidence="3">The sequence shown here is derived from an EMBL/GenBank/DDBJ whole genome shotgun (WGS) entry which is preliminary data.</text>
</comment>
<dbReference type="EMBL" id="JAJJMB010001710">
    <property type="protein sequence ID" value="KAI3956087.1"/>
    <property type="molecule type" value="Genomic_DNA"/>
</dbReference>
<keyword evidence="1" id="KW-0694">RNA-binding</keyword>
<dbReference type="AlphaFoldDB" id="A0AAD4XXR5"/>
<dbReference type="PROSITE" id="PS51194">
    <property type="entry name" value="HELICASE_CTER"/>
    <property type="match status" value="1"/>
</dbReference>
<dbReference type="Pfam" id="PF00271">
    <property type="entry name" value="Helicase_C"/>
    <property type="match status" value="1"/>
</dbReference>
<dbReference type="Gene3D" id="3.40.50.300">
    <property type="entry name" value="P-loop containing nucleotide triphosphate hydrolases"/>
    <property type="match status" value="1"/>
</dbReference>
<dbReference type="SMART" id="SM00490">
    <property type="entry name" value="HELICc"/>
    <property type="match status" value="1"/>
</dbReference>
<accession>A0AAD4XXR5</accession>
<evidence type="ECO:0000313" key="3">
    <source>
        <dbReference type="EMBL" id="KAI3956087.1"/>
    </source>
</evidence>
<evidence type="ECO:0000313" key="4">
    <source>
        <dbReference type="Proteomes" id="UP001202328"/>
    </source>
</evidence>
<gene>
    <name evidence="3" type="ORF">MKW98_027401</name>
</gene>
<dbReference type="GO" id="GO:0003723">
    <property type="term" value="F:RNA binding"/>
    <property type="evidence" value="ECO:0007669"/>
    <property type="project" value="UniProtKB-KW"/>
</dbReference>
<dbReference type="CDD" id="cd18787">
    <property type="entry name" value="SF2_C_DEAD"/>
    <property type="match status" value="1"/>
</dbReference>
<evidence type="ECO:0000259" key="2">
    <source>
        <dbReference type="PROSITE" id="PS51194"/>
    </source>
</evidence>
<dbReference type="SUPFAM" id="SSF52540">
    <property type="entry name" value="P-loop containing nucleoside triphosphate hydrolases"/>
    <property type="match status" value="1"/>
</dbReference>
<name>A0AAD4XXR5_9MAGN</name>
<dbReference type="PANTHER" id="PTHR47958">
    <property type="entry name" value="ATP-DEPENDENT RNA HELICASE DBP3"/>
    <property type="match status" value="1"/>
</dbReference>
<evidence type="ECO:0000256" key="1">
    <source>
        <dbReference type="ARBA" id="ARBA00022884"/>
    </source>
</evidence>
<proteinExistence type="predicted"/>
<dbReference type="Proteomes" id="UP001202328">
    <property type="component" value="Unassembled WGS sequence"/>
</dbReference>
<organism evidence="3 4">
    <name type="scientific">Papaver atlanticum</name>
    <dbReference type="NCBI Taxonomy" id="357466"/>
    <lineage>
        <taxon>Eukaryota</taxon>
        <taxon>Viridiplantae</taxon>
        <taxon>Streptophyta</taxon>
        <taxon>Embryophyta</taxon>
        <taxon>Tracheophyta</taxon>
        <taxon>Spermatophyta</taxon>
        <taxon>Magnoliopsida</taxon>
        <taxon>Ranunculales</taxon>
        <taxon>Papaveraceae</taxon>
        <taxon>Papaveroideae</taxon>
        <taxon>Papaver</taxon>
    </lineage>
</organism>
<sequence>MREDRGIALVLSARLDTREYWEYMFSQFRIAMFDMGFEVETKKEHGLSQIQATAEKNGSHDLVLAYCQWFQGLMETIEGNVRKRKVAAAFQFHLPLPTTTSIHHQHSTCSQETTSAASFALRRHHSTVTKPLVNISSSELLQSVVVLPPVRISFTSQPAAVVRSAALKTLGCMDGFVAARICETTRSSKKSCKESPTREIWIMLAKKTPMMKLFWMYVDACSILEEDEKEQIASVLYRVAANVYIKLEKCDEVAEALITQGLHVVALHGGRSQSERQAALRNFRNSSANILVATDVASRGLDVTRVAHVINLDLPKILPKLEFASRRCLCLFVSNPELYFKHVIHL</sequence>
<protein>
    <recommendedName>
        <fullName evidence="2">Helicase C-terminal domain-containing protein</fullName>
    </recommendedName>
</protein>
<dbReference type="InterPro" id="IPR027417">
    <property type="entry name" value="P-loop_NTPase"/>
</dbReference>
<keyword evidence="4" id="KW-1185">Reference proteome</keyword>
<reference evidence="3" key="1">
    <citation type="submission" date="2022-04" db="EMBL/GenBank/DDBJ databases">
        <title>A functionally conserved STORR gene fusion in Papaver species that diverged 16.8 million years ago.</title>
        <authorList>
            <person name="Catania T."/>
        </authorList>
    </citation>
    <scope>NUCLEOTIDE SEQUENCE</scope>
    <source>
        <strain evidence="3">S-188037</strain>
    </source>
</reference>
<dbReference type="InterPro" id="IPR001650">
    <property type="entry name" value="Helicase_C-like"/>
</dbReference>